<gene>
    <name evidence="3" type="ORF">SPI_03746</name>
</gene>
<dbReference type="OrthoDB" id="5424149at2759"/>
<dbReference type="STRING" id="1081102.A0A167WBM4"/>
<evidence type="ECO:0000259" key="2">
    <source>
        <dbReference type="Pfam" id="PF25545"/>
    </source>
</evidence>
<feature type="region of interest" description="Disordered" evidence="1">
    <location>
        <begin position="300"/>
        <end position="334"/>
    </location>
</feature>
<dbReference type="Proteomes" id="UP000076874">
    <property type="component" value="Unassembled WGS sequence"/>
</dbReference>
<protein>
    <recommendedName>
        <fullName evidence="2">DUF7924 domain-containing protein</fullName>
    </recommendedName>
</protein>
<organism evidence="3 4">
    <name type="scientific">Niveomyces insectorum RCEF 264</name>
    <dbReference type="NCBI Taxonomy" id="1081102"/>
    <lineage>
        <taxon>Eukaryota</taxon>
        <taxon>Fungi</taxon>
        <taxon>Dikarya</taxon>
        <taxon>Ascomycota</taxon>
        <taxon>Pezizomycotina</taxon>
        <taxon>Sordariomycetes</taxon>
        <taxon>Hypocreomycetidae</taxon>
        <taxon>Hypocreales</taxon>
        <taxon>Cordycipitaceae</taxon>
        <taxon>Niveomyces</taxon>
    </lineage>
</organism>
<feature type="compositionally biased region" description="Basic and acidic residues" evidence="1">
    <location>
        <begin position="38"/>
        <end position="53"/>
    </location>
</feature>
<feature type="compositionally biased region" description="Basic and acidic residues" evidence="1">
    <location>
        <begin position="300"/>
        <end position="310"/>
    </location>
</feature>
<reference evidence="3 4" key="1">
    <citation type="journal article" date="2016" name="Genome Biol. Evol.">
        <title>Divergent and convergent evolution of fungal pathogenicity.</title>
        <authorList>
            <person name="Shang Y."/>
            <person name="Xiao G."/>
            <person name="Zheng P."/>
            <person name="Cen K."/>
            <person name="Zhan S."/>
            <person name="Wang C."/>
        </authorList>
    </citation>
    <scope>NUCLEOTIDE SEQUENCE [LARGE SCALE GENOMIC DNA]</scope>
    <source>
        <strain evidence="3 4">RCEF 264</strain>
    </source>
</reference>
<feature type="domain" description="DUF7924" evidence="2">
    <location>
        <begin position="139"/>
        <end position="288"/>
    </location>
</feature>
<feature type="compositionally biased region" description="Low complexity" evidence="1">
    <location>
        <begin position="77"/>
        <end position="94"/>
    </location>
</feature>
<dbReference type="Pfam" id="PF25545">
    <property type="entry name" value="DUF7924"/>
    <property type="match status" value="1"/>
</dbReference>
<evidence type="ECO:0000313" key="4">
    <source>
        <dbReference type="Proteomes" id="UP000076874"/>
    </source>
</evidence>
<name>A0A167WBM4_9HYPO</name>
<proteinExistence type="predicted"/>
<dbReference type="InterPro" id="IPR057684">
    <property type="entry name" value="DUF7924"/>
</dbReference>
<feature type="region of interest" description="Disordered" evidence="1">
    <location>
        <begin position="1"/>
        <end position="118"/>
    </location>
</feature>
<accession>A0A167WBM4</accession>
<feature type="compositionally biased region" description="Pro residues" evidence="1">
    <location>
        <begin position="318"/>
        <end position="334"/>
    </location>
</feature>
<keyword evidence="4" id="KW-1185">Reference proteome</keyword>
<evidence type="ECO:0000256" key="1">
    <source>
        <dbReference type="SAM" id="MobiDB-lite"/>
    </source>
</evidence>
<comment type="caution">
    <text evidence="3">The sequence shown here is derived from an EMBL/GenBank/DDBJ whole genome shotgun (WGS) entry which is preliminary data.</text>
</comment>
<feature type="compositionally biased region" description="Polar residues" evidence="1">
    <location>
        <begin position="7"/>
        <end position="18"/>
    </location>
</feature>
<sequence length="334" mass="36897">MDEASKTRANSQENQPEPQQAELPPSQEEQTSPRTSPRKREADHDSSNGEPRQKRARLTQKNLALFDKMAKKKTSDPTDGSSTTTKTTSTTTSGFAVAARKNGILDPRSSKPPANLEEIRERHARSRLPRNLGFNNGLSAPQPDFVEGLELEKYLPFPVDEQVPGAALYQDDPHSLTLPHVAGEWRGPNGSMKEAELQSAYDGAALVHGRNEALAHMGQSDPPGHAVITTFTTDGTSLNLYAHYATPSAEDEDTLEYHQYPISTTNIKDTYQGHKDGRKGLRNVQDYAKQQSYAMKDQLKEHWKQNRDKLPPITEGINPPPTSDMEPPPPATDG</sequence>
<dbReference type="AlphaFoldDB" id="A0A167WBM4"/>
<evidence type="ECO:0000313" key="3">
    <source>
        <dbReference type="EMBL" id="OAA63583.1"/>
    </source>
</evidence>
<dbReference type="EMBL" id="AZHD01000005">
    <property type="protein sequence ID" value="OAA63583.1"/>
    <property type="molecule type" value="Genomic_DNA"/>
</dbReference>